<name>A0AAE0K269_9PEZI</name>
<dbReference type="EMBL" id="JAULSW010000010">
    <property type="protein sequence ID" value="KAK3368230.1"/>
    <property type="molecule type" value="Genomic_DNA"/>
</dbReference>
<organism evidence="2 3">
    <name type="scientific">Podospora didyma</name>
    <dbReference type="NCBI Taxonomy" id="330526"/>
    <lineage>
        <taxon>Eukaryota</taxon>
        <taxon>Fungi</taxon>
        <taxon>Dikarya</taxon>
        <taxon>Ascomycota</taxon>
        <taxon>Pezizomycotina</taxon>
        <taxon>Sordariomycetes</taxon>
        <taxon>Sordariomycetidae</taxon>
        <taxon>Sordariales</taxon>
        <taxon>Podosporaceae</taxon>
        <taxon>Podospora</taxon>
    </lineage>
</organism>
<dbReference type="AlphaFoldDB" id="A0AAE0K269"/>
<proteinExistence type="predicted"/>
<feature type="compositionally biased region" description="Polar residues" evidence="1">
    <location>
        <begin position="18"/>
        <end position="27"/>
    </location>
</feature>
<evidence type="ECO:0000313" key="2">
    <source>
        <dbReference type="EMBL" id="KAK3368230.1"/>
    </source>
</evidence>
<evidence type="ECO:0000313" key="3">
    <source>
        <dbReference type="Proteomes" id="UP001285441"/>
    </source>
</evidence>
<dbReference type="CDD" id="cd04301">
    <property type="entry name" value="NAT_SF"/>
    <property type="match status" value="1"/>
</dbReference>
<dbReference type="InterPro" id="IPR016181">
    <property type="entry name" value="Acyl_CoA_acyltransferase"/>
</dbReference>
<sequence length="483" mass="55141">MNPPGLDGHGVPRRNPKFSGSTPSLPSVSDIAVSDTGVEGLGARSPNEGSDIRNTIGPKHNIRSQDGKWVRKHNWDNPLGLEDDYVFNTMPFNDAFVTAWDNGVPHDISADFLDRDVREHWRCDVDTNTGYLIPPVEYPETLVDLGKLREELDWRRQNWTSALLIRRNTANTRGNLRGRRYENFQLRHYQEPNEPEIFEINPVVEEPKIEIVHNSLAPRVASYLRPAQKADMAAVTAIYNWEMKNGLQTLDSQPLSVEDFEKIFDDTQKLGMPFLVAVTGSAKDLKSKHNGAVTLSLYRHMPVDMVTLPSQDRNGKILGFAYLSVWQPGLAGSGVGSSRATASINLFVDPQFRKMKIGFSLMDKLLSTISRRFSSESAYDFVDPTRSPVYQGPKSHERQYFRLYLSYLVKHKYADHQLEEEQKTYDDDLKWVKKLLEEKFNFREKIRFEAVHRSAKAREGPLCWLDSVVFEHACQFGPADCTY</sequence>
<gene>
    <name evidence="2" type="ORF">B0H63DRAFT_403924</name>
</gene>
<dbReference type="Proteomes" id="UP001285441">
    <property type="component" value="Unassembled WGS sequence"/>
</dbReference>
<comment type="caution">
    <text evidence="2">The sequence shown here is derived from an EMBL/GenBank/DDBJ whole genome shotgun (WGS) entry which is preliminary data.</text>
</comment>
<accession>A0AAE0K269</accession>
<evidence type="ECO:0008006" key="4">
    <source>
        <dbReference type="Google" id="ProtNLM"/>
    </source>
</evidence>
<dbReference type="Gene3D" id="3.40.630.30">
    <property type="match status" value="1"/>
</dbReference>
<reference evidence="2" key="1">
    <citation type="journal article" date="2023" name="Mol. Phylogenet. Evol.">
        <title>Genome-scale phylogeny and comparative genomics of the fungal order Sordariales.</title>
        <authorList>
            <person name="Hensen N."/>
            <person name="Bonometti L."/>
            <person name="Westerberg I."/>
            <person name="Brannstrom I.O."/>
            <person name="Guillou S."/>
            <person name="Cros-Aarteil S."/>
            <person name="Calhoun S."/>
            <person name="Haridas S."/>
            <person name="Kuo A."/>
            <person name="Mondo S."/>
            <person name="Pangilinan J."/>
            <person name="Riley R."/>
            <person name="LaButti K."/>
            <person name="Andreopoulos B."/>
            <person name="Lipzen A."/>
            <person name="Chen C."/>
            <person name="Yan M."/>
            <person name="Daum C."/>
            <person name="Ng V."/>
            <person name="Clum A."/>
            <person name="Steindorff A."/>
            <person name="Ohm R.A."/>
            <person name="Martin F."/>
            <person name="Silar P."/>
            <person name="Natvig D.O."/>
            <person name="Lalanne C."/>
            <person name="Gautier V."/>
            <person name="Ament-Velasquez S.L."/>
            <person name="Kruys A."/>
            <person name="Hutchinson M.I."/>
            <person name="Powell A.J."/>
            <person name="Barry K."/>
            <person name="Miller A.N."/>
            <person name="Grigoriev I.V."/>
            <person name="Debuchy R."/>
            <person name="Gladieux P."/>
            <person name="Hiltunen Thoren M."/>
            <person name="Johannesson H."/>
        </authorList>
    </citation>
    <scope>NUCLEOTIDE SEQUENCE</scope>
    <source>
        <strain evidence="2">CBS 232.78</strain>
    </source>
</reference>
<evidence type="ECO:0000256" key="1">
    <source>
        <dbReference type="SAM" id="MobiDB-lite"/>
    </source>
</evidence>
<reference evidence="2" key="2">
    <citation type="submission" date="2023-06" db="EMBL/GenBank/DDBJ databases">
        <authorList>
            <consortium name="Lawrence Berkeley National Laboratory"/>
            <person name="Haridas S."/>
            <person name="Hensen N."/>
            <person name="Bonometti L."/>
            <person name="Westerberg I."/>
            <person name="Brannstrom I.O."/>
            <person name="Guillou S."/>
            <person name="Cros-Aarteil S."/>
            <person name="Calhoun S."/>
            <person name="Kuo A."/>
            <person name="Mondo S."/>
            <person name="Pangilinan J."/>
            <person name="Riley R."/>
            <person name="LaButti K."/>
            <person name="Andreopoulos B."/>
            <person name="Lipzen A."/>
            <person name="Chen C."/>
            <person name="Yanf M."/>
            <person name="Daum C."/>
            <person name="Ng V."/>
            <person name="Clum A."/>
            <person name="Steindorff A."/>
            <person name="Ohm R."/>
            <person name="Martin F."/>
            <person name="Silar P."/>
            <person name="Natvig D."/>
            <person name="Lalanne C."/>
            <person name="Gautier V."/>
            <person name="Ament-velasquez S.L."/>
            <person name="Kruys A."/>
            <person name="Hutchinson M.I."/>
            <person name="Powell A.J."/>
            <person name="Barry K."/>
            <person name="Miller A.N."/>
            <person name="Grigoriev I.V."/>
            <person name="Debuchy R."/>
            <person name="Gladieux P."/>
            <person name="Thoren M.H."/>
            <person name="Johannesson H."/>
        </authorList>
    </citation>
    <scope>NUCLEOTIDE SEQUENCE</scope>
    <source>
        <strain evidence="2">CBS 232.78</strain>
    </source>
</reference>
<protein>
    <recommendedName>
        <fullName evidence="4">N-acetyltransferase domain-containing protein</fullName>
    </recommendedName>
</protein>
<feature type="region of interest" description="Disordered" evidence="1">
    <location>
        <begin position="1"/>
        <end position="60"/>
    </location>
</feature>
<keyword evidence="3" id="KW-1185">Reference proteome</keyword>
<dbReference type="SUPFAM" id="SSF55729">
    <property type="entry name" value="Acyl-CoA N-acyltransferases (Nat)"/>
    <property type="match status" value="1"/>
</dbReference>